<feature type="compositionally biased region" description="Basic and acidic residues" evidence="1">
    <location>
        <begin position="227"/>
        <end position="240"/>
    </location>
</feature>
<sequence>MKNMKPVVLRLKEPMEDGYRLFPVADQWSELLPARMPLRYAIFRYLGFYVTETKKGKTSVLKSRAVGAVCVTIRNEEKQIFADRIGTSFRNGVFYVQDLSLETAGVHTVTVTVDGAIASQVKPLVLQTEVYEFMELRECPELTTGVYAPLRDFVCELMDKGEQEKLRDDAFVEDHLKHKTYELRNMDARRIVLMCLRIALDREMRRKLLQMNAAKHSCRTTHKRKQDHPSRTADKKEHENLFERRRREWKRVRSGELRMFTTEPLHAGATVTVYSAKEMYRQLSLYAQV</sequence>
<dbReference type="Proteomes" id="UP000019132">
    <property type="component" value="Unassembled WGS sequence"/>
</dbReference>
<evidence type="ECO:0000313" key="2">
    <source>
        <dbReference type="EnsemblProtists" id="PYU1_T004186"/>
    </source>
</evidence>
<reference evidence="2" key="3">
    <citation type="submission" date="2015-02" db="UniProtKB">
        <authorList>
            <consortium name="EnsemblProtists"/>
        </authorList>
    </citation>
    <scope>IDENTIFICATION</scope>
    <source>
        <strain evidence="2">DAOM BR144</strain>
    </source>
</reference>
<feature type="compositionally biased region" description="Basic residues" evidence="1">
    <location>
        <begin position="216"/>
        <end position="226"/>
    </location>
</feature>
<accession>K3WGU5</accession>
<reference evidence="3" key="2">
    <citation type="submission" date="2010-04" db="EMBL/GenBank/DDBJ databases">
        <authorList>
            <person name="Buell R."/>
            <person name="Hamilton J."/>
            <person name="Hostetler J."/>
        </authorList>
    </citation>
    <scope>NUCLEOTIDE SEQUENCE [LARGE SCALE GENOMIC DNA]</scope>
    <source>
        <strain evidence="3">DAOM:BR144</strain>
    </source>
</reference>
<dbReference type="eggNOG" id="ENOG502RZIV">
    <property type="taxonomic scope" value="Eukaryota"/>
</dbReference>
<dbReference type="VEuPathDB" id="FungiDB:PYU1_G004176"/>
<evidence type="ECO:0000313" key="3">
    <source>
        <dbReference type="Proteomes" id="UP000019132"/>
    </source>
</evidence>
<organism evidence="2 3">
    <name type="scientific">Globisporangium ultimum (strain ATCC 200006 / CBS 805.95 / DAOM BR144)</name>
    <name type="common">Pythium ultimum</name>
    <dbReference type="NCBI Taxonomy" id="431595"/>
    <lineage>
        <taxon>Eukaryota</taxon>
        <taxon>Sar</taxon>
        <taxon>Stramenopiles</taxon>
        <taxon>Oomycota</taxon>
        <taxon>Peronosporomycetes</taxon>
        <taxon>Pythiales</taxon>
        <taxon>Pythiaceae</taxon>
        <taxon>Globisporangium</taxon>
    </lineage>
</organism>
<dbReference type="AlphaFoldDB" id="K3WGU5"/>
<proteinExistence type="predicted"/>
<keyword evidence="3" id="KW-1185">Reference proteome</keyword>
<dbReference type="OMA" id="FNERVGT"/>
<dbReference type="HOGENOM" id="CLU_1060051_0_0_1"/>
<name>K3WGU5_GLOUD</name>
<dbReference type="InParanoid" id="K3WGU5"/>
<reference evidence="3" key="1">
    <citation type="journal article" date="2010" name="Genome Biol.">
        <title>Genome sequence of the necrotrophic plant pathogen Pythium ultimum reveals original pathogenicity mechanisms and effector repertoire.</title>
        <authorList>
            <person name="Levesque C.A."/>
            <person name="Brouwer H."/>
            <person name="Cano L."/>
            <person name="Hamilton J.P."/>
            <person name="Holt C."/>
            <person name="Huitema E."/>
            <person name="Raffaele S."/>
            <person name="Robideau G.P."/>
            <person name="Thines M."/>
            <person name="Win J."/>
            <person name="Zerillo M.M."/>
            <person name="Beakes G.W."/>
            <person name="Boore J.L."/>
            <person name="Busam D."/>
            <person name="Dumas B."/>
            <person name="Ferriera S."/>
            <person name="Fuerstenberg S.I."/>
            <person name="Gachon C.M."/>
            <person name="Gaulin E."/>
            <person name="Govers F."/>
            <person name="Grenville-Briggs L."/>
            <person name="Horner N."/>
            <person name="Hostetler J."/>
            <person name="Jiang R.H."/>
            <person name="Johnson J."/>
            <person name="Krajaejun T."/>
            <person name="Lin H."/>
            <person name="Meijer H.J."/>
            <person name="Moore B."/>
            <person name="Morris P."/>
            <person name="Phuntmart V."/>
            <person name="Puiu D."/>
            <person name="Shetty J."/>
            <person name="Stajich J.E."/>
            <person name="Tripathy S."/>
            <person name="Wawra S."/>
            <person name="van West P."/>
            <person name="Whitty B.R."/>
            <person name="Coutinho P.M."/>
            <person name="Henrissat B."/>
            <person name="Martin F."/>
            <person name="Thomas P.D."/>
            <person name="Tyler B.M."/>
            <person name="De Vries R.P."/>
            <person name="Kamoun S."/>
            <person name="Yandell M."/>
            <person name="Tisserat N."/>
            <person name="Buell C.R."/>
        </authorList>
    </citation>
    <scope>NUCLEOTIDE SEQUENCE</scope>
    <source>
        <strain evidence="3">DAOM:BR144</strain>
    </source>
</reference>
<evidence type="ECO:0000256" key="1">
    <source>
        <dbReference type="SAM" id="MobiDB-lite"/>
    </source>
</evidence>
<feature type="region of interest" description="Disordered" evidence="1">
    <location>
        <begin position="215"/>
        <end position="240"/>
    </location>
</feature>
<dbReference type="EnsemblProtists" id="PYU1_T004186">
    <property type="protein sequence ID" value="PYU1_T004186"/>
    <property type="gene ID" value="PYU1_G004176"/>
</dbReference>
<protein>
    <submittedName>
        <fullName evidence="2">Uncharacterized protein</fullName>
    </submittedName>
</protein>
<dbReference type="EMBL" id="GL376567">
    <property type="status" value="NOT_ANNOTATED_CDS"/>
    <property type="molecule type" value="Genomic_DNA"/>
</dbReference>